<keyword evidence="11" id="KW-1185">Reference proteome</keyword>
<keyword evidence="7" id="KW-0443">Lipid metabolism</keyword>
<comment type="catalytic activity">
    <reaction evidence="1">
        <text>a 1,2-diacyl-sn-glycero-3-phosphate + CTP + H(+) = a CDP-1,2-diacyl-sn-glycerol + diphosphate</text>
        <dbReference type="Rhea" id="RHEA:16229"/>
        <dbReference type="ChEBI" id="CHEBI:15378"/>
        <dbReference type="ChEBI" id="CHEBI:33019"/>
        <dbReference type="ChEBI" id="CHEBI:37563"/>
        <dbReference type="ChEBI" id="CHEBI:58332"/>
        <dbReference type="ChEBI" id="CHEBI:58608"/>
        <dbReference type="EC" id="2.7.7.41"/>
    </reaction>
</comment>
<dbReference type="AlphaFoldDB" id="A0ABD4T408"/>
<feature type="transmembrane region" description="Helical" evidence="9">
    <location>
        <begin position="105"/>
        <end position="125"/>
    </location>
</feature>
<dbReference type="GO" id="GO:0004605">
    <property type="term" value="F:phosphatidate cytidylyltransferase activity"/>
    <property type="evidence" value="ECO:0007669"/>
    <property type="project" value="UniProtKB-EC"/>
</dbReference>
<dbReference type="RefSeq" id="WP_166275137.1">
    <property type="nucleotide sequence ID" value="NZ_JTHE03000061.1"/>
</dbReference>
<dbReference type="Proteomes" id="UP000031561">
    <property type="component" value="Unassembled WGS sequence"/>
</dbReference>
<dbReference type="Pfam" id="PF01148">
    <property type="entry name" value="CTP_transf_1"/>
    <property type="match status" value="1"/>
</dbReference>
<evidence type="ECO:0000256" key="9">
    <source>
        <dbReference type="SAM" id="Phobius"/>
    </source>
</evidence>
<reference evidence="10 11" key="1">
    <citation type="journal article" date="2015" name="Genome Announc.">
        <title>Draft Genome Sequence of Filamentous Marine Cyanobacterium Lyngbya confervoides Strain BDU141951.</title>
        <authorList>
            <person name="Chandrababunaidu M.M."/>
            <person name="Sen D."/>
            <person name="Tripathy S."/>
        </authorList>
    </citation>
    <scope>NUCLEOTIDE SEQUENCE [LARGE SCALE GENOMIC DNA]</scope>
    <source>
        <strain evidence="10 11">BDU141951</strain>
    </source>
</reference>
<evidence type="ECO:0000256" key="7">
    <source>
        <dbReference type="ARBA" id="ARBA00023209"/>
    </source>
</evidence>
<feature type="transmembrane region" description="Helical" evidence="9">
    <location>
        <begin position="6"/>
        <end position="37"/>
    </location>
</feature>
<comment type="pathway">
    <text evidence="3">Lipid metabolism.</text>
</comment>
<feature type="transmembrane region" description="Helical" evidence="9">
    <location>
        <begin position="222"/>
        <end position="240"/>
    </location>
</feature>
<feature type="transmembrane region" description="Helical" evidence="9">
    <location>
        <begin position="199"/>
        <end position="216"/>
    </location>
</feature>
<feature type="transmembrane region" description="Helical" evidence="9">
    <location>
        <begin position="274"/>
        <end position="292"/>
    </location>
</feature>
<evidence type="ECO:0000256" key="4">
    <source>
        <dbReference type="ARBA" id="ARBA00012487"/>
    </source>
</evidence>
<evidence type="ECO:0000256" key="8">
    <source>
        <dbReference type="ARBA" id="ARBA00023264"/>
    </source>
</evidence>
<keyword evidence="9" id="KW-1133">Transmembrane helix</keyword>
<accession>A0ABD4T408</accession>
<keyword evidence="8" id="KW-1208">Phospholipid metabolism</keyword>
<sequence length="297" mass="32292">MPWTRIFSSIVAIIIALSMTLLGGWYFTLIFCLLVYLGQIEYFQLVKAKGTLPAAKTTMIVSQGLLIVANATASTPNEVFADAILPVAGSLICFYLLFQPRLSSIADISASILGLFYSGYLPSYWVRLRTVGNAEVSNLPLHGFWPQNWIDLTRFPLGFKVTLLAFFCIWAADIGAYTMGRWVGRTKLSNISPKKTVEGAAFGILGSIGIGISGAAVLQWPFWWGTGLAWGGMIGVASLLGDLTESMMKRDAGVKDSGQLIPGHGGILDRADSYVFTAPLVYYFVTILIPLLESSRP</sequence>
<keyword evidence="6 10" id="KW-0808">Transferase</keyword>
<evidence type="ECO:0000313" key="10">
    <source>
        <dbReference type="EMBL" id="MCM1983401.1"/>
    </source>
</evidence>
<keyword evidence="7" id="KW-0594">Phospholipid biosynthesis</keyword>
<dbReference type="PANTHER" id="PTHR47101:SF1">
    <property type="entry name" value="PHOSPHATIDATE CYTIDYLYLTRANSFERASE 4, CHLOROPLASTIC"/>
    <property type="match status" value="1"/>
</dbReference>
<evidence type="ECO:0000256" key="1">
    <source>
        <dbReference type="ARBA" id="ARBA00001698"/>
    </source>
</evidence>
<evidence type="ECO:0000256" key="5">
    <source>
        <dbReference type="ARBA" id="ARBA00022516"/>
    </source>
</evidence>
<keyword evidence="6 10" id="KW-0548">Nucleotidyltransferase</keyword>
<dbReference type="EMBL" id="JTHE03000061">
    <property type="protein sequence ID" value="MCM1983401.1"/>
    <property type="molecule type" value="Genomic_DNA"/>
</dbReference>
<dbReference type="EC" id="2.7.7.41" evidence="4"/>
<organism evidence="10 11">
    <name type="scientific">Lyngbya confervoides BDU141951</name>
    <dbReference type="NCBI Taxonomy" id="1574623"/>
    <lineage>
        <taxon>Bacteria</taxon>
        <taxon>Bacillati</taxon>
        <taxon>Cyanobacteriota</taxon>
        <taxon>Cyanophyceae</taxon>
        <taxon>Oscillatoriophycideae</taxon>
        <taxon>Oscillatoriales</taxon>
        <taxon>Microcoleaceae</taxon>
        <taxon>Lyngbya</taxon>
    </lineage>
</organism>
<comment type="caution">
    <text evidence="10">The sequence shown here is derived from an EMBL/GenBank/DDBJ whole genome shotgun (WGS) entry which is preliminary data.</text>
</comment>
<evidence type="ECO:0000256" key="6">
    <source>
        <dbReference type="ARBA" id="ARBA00022695"/>
    </source>
</evidence>
<keyword evidence="5" id="KW-0444">Lipid biosynthesis</keyword>
<feature type="transmembrane region" description="Helical" evidence="9">
    <location>
        <begin position="79"/>
        <end position="98"/>
    </location>
</feature>
<comment type="pathway">
    <text evidence="2">Phospholipid metabolism; CDP-diacylglycerol biosynthesis; CDP-diacylglycerol from sn-glycerol 3-phosphate: step 3/3.</text>
</comment>
<proteinExistence type="predicted"/>
<name>A0ABD4T408_9CYAN</name>
<gene>
    <name evidence="10" type="ORF">QQ91_0011295</name>
</gene>
<evidence type="ECO:0000256" key="3">
    <source>
        <dbReference type="ARBA" id="ARBA00005189"/>
    </source>
</evidence>
<evidence type="ECO:0000256" key="2">
    <source>
        <dbReference type="ARBA" id="ARBA00005119"/>
    </source>
</evidence>
<evidence type="ECO:0000313" key="11">
    <source>
        <dbReference type="Proteomes" id="UP000031561"/>
    </source>
</evidence>
<feature type="transmembrane region" description="Helical" evidence="9">
    <location>
        <begin position="157"/>
        <end position="178"/>
    </location>
</feature>
<keyword evidence="9" id="KW-0472">Membrane</keyword>
<protein>
    <recommendedName>
        <fullName evidence="4">phosphatidate cytidylyltransferase</fullName>
        <ecNumber evidence="4">2.7.7.41</ecNumber>
    </recommendedName>
</protein>
<keyword evidence="9" id="KW-0812">Transmembrane</keyword>
<dbReference type="GO" id="GO:0008654">
    <property type="term" value="P:phospholipid biosynthetic process"/>
    <property type="evidence" value="ECO:0007669"/>
    <property type="project" value="UniProtKB-KW"/>
</dbReference>
<dbReference type="PANTHER" id="PTHR47101">
    <property type="entry name" value="PHOSPHATIDATE CYTIDYLYLTRANSFERASE 5, CHLOROPLASTIC"/>
    <property type="match status" value="1"/>
</dbReference>